<feature type="region of interest" description="Disordered" evidence="1">
    <location>
        <begin position="153"/>
        <end position="192"/>
    </location>
</feature>
<dbReference type="GO" id="GO:0010183">
    <property type="term" value="P:pollen tube guidance"/>
    <property type="evidence" value="ECO:0007669"/>
    <property type="project" value="InterPro"/>
</dbReference>
<feature type="compositionally biased region" description="Basic and acidic residues" evidence="1">
    <location>
        <begin position="159"/>
        <end position="168"/>
    </location>
</feature>
<dbReference type="GO" id="GO:0036033">
    <property type="term" value="F:mediator complex binding"/>
    <property type="evidence" value="ECO:0007669"/>
    <property type="project" value="InterPro"/>
</dbReference>
<gene>
    <name evidence="2" type="ORF">EZV62_011400</name>
</gene>
<sequence length="219" mass="24273">MIKSVVISSSLPVLVEANKDKGIQQQGARTRTCPETTRFSSIVCSSSSSSNNNSNHIPKLEPFSWTKLERAVKDSPLIEKSENDLSDYCSTLEGDDSYSCWKAYFELKDLERAMSKQDIEKLILQGGGVKSLIRFLHGISSILKGKVHGFGLDKPTTSSDKEGNHDHPPCPIPDGLPKSLEELEEEDTGRMPDSAYTTLLRKKGKFPAWYSPAPDHETD</sequence>
<evidence type="ECO:0000313" key="2">
    <source>
        <dbReference type="EMBL" id="TXG64406.1"/>
    </source>
</evidence>
<organism evidence="2 3">
    <name type="scientific">Acer yangbiense</name>
    <dbReference type="NCBI Taxonomy" id="1000413"/>
    <lineage>
        <taxon>Eukaryota</taxon>
        <taxon>Viridiplantae</taxon>
        <taxon>Streptophyta</taxon>
        <taxon>Embryophyta</taxon>
        <taxon>Tracheophyta</taxon>
        <taxon>Spermatophyta</taxon>
        <taxon>Magnoliopsida</taxon>
        <taxon>eudicotyledons</taxon>
        <taxon>Gunneridae</taxon>
        <taxon>Pentapetalae</taxon>
        <taxon>rosids</taxon>
        <taxon>malvids</taxon>
        <taxon>Sapindales</taxon>
        <taxon>Sapindaceae</taxon>
        <taxon>Hippocastanoideae</taxon>
        <taxon>Acereae</taxon>
        <taxon>Acer</taxon>
    </lineage>
</organism>
<proteinExistence type="predicted"/>
<protein>
    <submittedName>
        <fullName evidence="2">Uncharacterized protein</fullName>
    </submittedName>
</protein>
<dbReference type="EMBL" id="VAHF01000004">
    <property type="protein sequence ID" value="TXG64406.1"/>
    <property type="molecule type" value="Genomic_DNA"/>
</dbReference>
<dbReference type="InterPro" id="IPR037502">
    <property type="entry name" value="CBP1"/>
</dbReference>
<keyword evidence="3" id="KW-1185">Reference proteome</keyword>
<dbReference type="PANTHER" id="PTHR36345">
    <property type="entry name" value="CCG-BINDING PROTEIN 1"/>
    <property type="match status" value="1"/>
</dbReference>
<reference evidence="3" key="1">
    <citation type="journal article" date="2019" name="Gigascience">
        <title>De novo genome assembly of the endangered Acer yangbiense, a plant species with extremely small populations endemic to Yunnan Province, China.</title>
        <authorList>
            <person name="Yang J."/>
            <person name="Wariss H.M."/>
            <person name="Tao L."/>
            <person name="Zhang R."/>
            <person name="Yun Q."/>
            <person name="Hollingsworth P."/>
            <person name="Dao Z."/>
            <person name="Luo G."/>
            <person name="Guo H."/>
            <person name="Ma Y."/>
            <person name="Sun W."/>
        </authorList>
    </citation>
    <scope>NUCLEOTIDE SEQUENCE [LARGE SCALE GENOMIC DNA]</scope>
    <source>
        <strain evidence="3">cv. Malutang</strain>
    </source>
</reference>
<dbReference type="OrthoDB" id="1924011at2759"/>
<accession>A0A5C7I7K0</accession>
<dbReference type="AlphaFoldDB" id="A0A5C7I7K0"/>
<name>A0A5C7I7K0_9ROSI</name>
<dbReference type="Proteomes" id="UP000323000">
    <property type="component" value="Chromosome 4"/>
</dbReference>
<dbReference type="GO" id="GO:0005634">
    <property type="term" value="C:nucleus"/>
    <property type="evidence" value="ECO:0007669"/>
    <property type="project" value="TreeGrafter"/>
</dbReference>
<dbReference type="GO" id="GO:0005829">
    <property type="term" value="C:cytosol"/>
    <property type="evidence" value="ECO:0007669"/>
    <property type="project" value="TreeGrafter"/>
</dbReference>
<evidence type="ECO:0000313" key="3">
    <source>
        <dbReference type="Proteomes" id="UP000323000"/>
    </source>
</evidence>
<comment type="caution">
    <text evidence="2">The sequence shown here is derived from an EMBL/GenBank/DDBJ whole genome shotgun (WGS) entry which is preliminary data.</text>
</comment>
<dbReference type="PANTHER" id="PTHR36345:SF1">
    <property type="entry name" value="CCG-BINDING PROTEIN 1"/>
    <property type="match status" value="1"/>
</dbReference>
<evidence type="ECO:0000256" key="1">
    <source>
        <dbReference type="SAM" id="MobiDB-lite"/>
    </source>
</evidence>